<feature type="region of interest" description="Disordered" evidence="1">
    <location>
        <begin position="222"/>
        <end position="269"/>
    </location>
</feature>
<keyword evidence="5" id="KW-1185">Reference proteome</keyword>
<keyword evidence="2" id="KW-0812">Transmembrane</keyword>
<sequence length="269" mass="30383">MIAIFSLLVTMFLSLMVTRIAAMALMLTGISREMARFQARSAFTGVGFTTTESEAMVNHPVRRRILMILMLLGNVGIATVVATIMISVMQVNSSGMQYTTFILLMSGLAFLWYFSSSRFIERHLNRLISWSLRKFGKLEVRDYVAILQLQEGYAVSEMVVESKDWLTGKSLRELRLPNEGILILGLQRRGGTYLGAPDAGTIIKPEDTLILYGPLHRIQELDQRRSGKQGDEAHEEAVDEHAETIVEQSEIEYEEEEDERRKSDRGADS</sequence>
<evidence type="ECO:0000313" key="5">
    <source>
        <dbReference type="Proteomes" id="UP000316095"/>
    </source>
</evidence>
<dbReference type="GO" id="GO:0006813">
    <property type="term" value="P:potassium ion transport"/>
    <property type="evidence" value="ECO:0007669"/>
    <property type="project" value="InterPro"/>
</dbReference>
<feature type="compositionally biased region" description="Basic and acidic residues" evidence="1">
    <location>
        <begin position="259"/>
        <end position="269"/>
    </location>
</feature>
<dbReference type="InterPro" id="IPR006037">
    <property type="entry name" value="RCK_C"/>
</dbReference>
<organism evidence="4 5">
    <name type="scientific">Rubinisphaera italica</name>
    <dbReference type="NCBI Taxonomy" id="2527969"/>
    <lineage>
        <taxon>Bacteria</taxon>
        <taxon>Pseudomonadati</taxon>
        <taxon>Planctomycetota</taxon>
        <taxon>Planctomycetia</taxon>
        <taxon>Planctomycetales</taxon>
        <taxon>Planctomycetaceae</taxon>
        <taxon>Rubinisphaera</taxon>
    </lineage>
</organism>
<protein>
    <submittedName>
        <fullName evidence="4">TrkA-C domain protein</fullName>
    </submittedName>
</protein>
<dbReference type="OrthoDB" id="369355at2"/>
<feature type="transmembrane region" description="Helical" evidence="2">
    <location>
        <begin position="95"/>
        <end position="114"/>
    </location>
</feature>
<dbReference type="PROSITE" id="PS51202">
    <property type="entry name" value="RCK_C"/>
    <property type="match status" value="1"/>
</dbReference>
<name>A0A5C5XJK2_9PLAN</name>
<dbReference type="InterPro" id="IPR036721">
    <property type="entry name" value="RCK_C_sf"/>
</dbReference>
<reference evidence="4 5" key="1">
    <citation type="submission" date="2019-02" db="EMBL/GenBank/DDBJ databases">
        <title>Deep-cultivation of Planctomycetes and their phenomic and genomic characterization uncovers novel biology.</title>
        <authorList>
            <person name="Wiegand S."/>
            <person name="Jogler M."/>
            <person name="Boedeker C."/>
            <person name="Pinto D."/>
            <person name="Vollmers J."/>
            <person name="Rivas-Marin E."/>
            <person name="Kohn T."/>
            <person name="Peeters S.H."/>
            <person name="Heuer A."/>
            <person name="Rast P."/>
            <person name="Oberbeckmann S."/>
            <person name="Bunk B."/>
            <person name="Jeske O."/>
            <person name="Meyerdierks A."/>
            <person name="Storesund J.E."/>
            <person name="Kallscheuer N."/>
            <person name="Luecker S."/>
            <person name="Lage O.M."/>
            <person name="Pohl T."/>
            <person name="Merkel B.J."/>
            <person name="Hornburger P."/>
            <person name="Mueller R.-W."/>
            <person name="Bruemmer F."/>
            <person name="Labrenz M."/>
            <person name="Spormann A.M."/>
            <person name="Op Den Camp H."/>
            <person name="Overmann J."/>
            <person name="Amann R."/>
            <person name="Jetten M.S.M."/>
            <person name="Mascher T."/>
            <person name="Medema M.H."/>
            <person name="Devos D.P."/>
            <person name="Kaster A.-K."/>
            <person name="Ovreas L."/>
            <person name="Rohde M."/>
            <person name="Galperin M.Y."/>
            <person name="Jogler C."/>
        </authorList>
    </citation>
    <scope>NUCLEOTIDE SEQUENCE [LARGE SCALE GENOMIC DNA]</scope>
    <source>
        <strain evidence="4 5">Pan54</strain>
    </source>
</reference>
<keyword evidence="2" id="KW-1133">Transmembrane helix</keyword>
<dbReference type="Proteomes" id="UP000316095">
    <property type="component" value="Unassembled WGS sequence"/>
</dbReference>
<gene>
    <name evidence="4" type="ORF">Pan54_32550</name>
</gene>
<dbReference type="EMBL" id="SJPG01000001">
    <property type="protein sequence ID" value="TWT62513.1"/>
    <property type="molecule type" value="Genomic_DNA"/>
</dbReference>
<evidence type="ECO:0000313" key="4">
    <source>
        <dbReference type="EMBL" id="TWT62513.1"/>
    </source>
</evidence>
<feature type="transmembrane region" description="Helical" evidence="2">
    <location>
        <begin position="6"/>
        <end position="30"/>
    </location>
</feature>
<evidence type="ECO:0000259" key="3">
    <source>
        <dbReference type="PROSITE" id="PS51202"/>
    </source>
</evidence>
<evidence type="ECO:0000256" key="2">
    <source>
        <dbReference type="SAM" id="Phobius"/>
    </source>
</evidence>
<keyword evidence="2" id="KW-0472">Membrane</keyword>
<evidence type="ECO:0000256" key="1">
    <source>
        <dbReference type="SAM" id="MobiDB-lite"/>
    </source>
</evidence>
<dbReference type="AlphaFoldDB" id="A0A5C5XJK2"/>
<comment type="caution">
    <text evidence="4">The sequence shown here is derived from an EMBL/GenBank/DDBJ whole genome shotgun (WGS) entry which is preliminary data.</text>
</comment>
<dbReference type="Pfam" id="PF02080">
    <property type="entry name" value="TrkA_C"/>
    <property type="match status" value="1"/>
</dbReference>
<feature type="compositionally biased region" description="Acidic residues" evidence="1">
    <location>
        <begin position="249"/>
        <end position="258"/>
    </location>
</feature>
<dbReference type="Gene3D" id="3.30.70.1450">
    <property type="entry name" value="Regulator of K+ conductance, C-terminal domain"/>
    <property type="match status" value="1"/>
</dbReference>
<accession>A0A5C5XJK2</accession>
<dbReference type="RefSeq" id="WP_146504360.1">
    <property type="nucleotide sequence ID" value="NZ_SJPG01000001.1"/>
</dbReference>
<dbReference type="GO" id="GO:0008324">
    <property type="term" value="F:monoatomic cation transmembrane transporter activity"/>
    <property type="evidence" value="ECO:0007669"/>
    <property type="project" value="InterPro"/>
</dbReference>
<proteinExistence type="predicted"/>
<feature type="transmembrane region" description="Helical" evidence="2">
    <location>
        <begin position="65"/>
        <end position="89"/>
    </location>
</feature>
<dbReference type="SUPFAM" id="SSF116726">
    <property type="entry name" value="TrkA C-terminal domain-like"/>
    <property type="match status" value="1"/>
</dbReference>
<feature type="compositionally biased region" description="Basic and acidic residues" evidence="1">
    <location>
        <begin position="222"/>
        <end position="244"/>
    </location>
</feature>
<feature type="domain" description="RCK C-terminal" evidence="3">
    <location>
        <begin position="142"/>
        <end position="227"/>
    </location>
</feature>